<organism evidence="2 3">
    <name type="scientific">Setomelanomma holmii</name>
    <dbReference type="NCBI Taxonomy" id="210430"/>
    <lineage>
        <taxon>Eukaryota</taxon>
        <taxon>Fungi</taxon>
        <taxon>Dikarya</taxon>
        <taxon>Ascomycota</taxon>
        <taxon>Pezizomycotina</taxon>
        <taxon>Dothideomycetes</taxon>
        <taxon>Pleosporomycetidae</taxon>
        <taxon>Pleosporales</taxon>
        <taxon>Pleosporineae</taxon>
        <taxon>Phaeosphaeriaceae</taxon>
        <taxon>Setomelanomma</taxon>
    </lineage>
</organism>
<dbReference type="Proteomes" id="UP000799777">
    <property type="component" value="Unassembled WGS sequence"/>
</dbReference>
<evidence type="ECO:0000256" key="1">
    <source>
        <dbReference type="SAM" id="Phobius"/>
    </source>
</evidence>
<feature type="transmembrane region" description="Helical" evidence="1">
    <location>
        <begin position="39"/>
        <end position="62"/>
    </location>
</feature>
<dbReference type="EMBL" id="ML978172">
    <property type="protein sequence ID" value="KAF2032448.1"/>
    <property type="molecule type" value="Genomic_DNA"/>
</dbReference>
<reference evidence="2" key="1">
    <citation type="journal article" date="2020" name="Stud. Mycol.">
        <title>101 Dothideomycetes genomes: a test case for predicting lifestyles and emergence of pathogens.</title>
        <authorList>
            <person name="Haridas S."/>
            <person name="Albert R."/>
            <person name="Binder M."/>
            <person name="Bloem J."/>
            <person name="Labutti K."/>
            <person name="Salamov A."/>
            <person name="Andreopoulos B."/>
            <person name="Baker S."/>
            <person name="Barry K."/>
            <person name="Bills G."/>
            <person name="Bluhm B."/>
            <person name="Cannon C."/>
            <person name="Castanera R."/>
            <person name="Culley D."/>
            <person name="Daum C."/>
            <person name="Ezra D."/>
            <person name="Gonzalez J."/>
            <person name="Henrissat B."/>
            <person name="Kuo A."/>
            <person name="Liang C."/>
            <person name="Lipzen A."/>
            <person name="Lutzoni F."/>
            <person name="Magnuson J."/>
            <person name="Mondo S."/>
            <person name="Nolan M."/>
            <person name="Ohm R."/>
            <person name="Pangilinan J."/>
            <person name="Park H.-J."/>
            <person name="Ramirez L."/>
            <person name="Alfaro M."/>
            <person name="Sun H."/>
            <person name="Tritt A."/>
            <person name="Yoshinaga Y."/>
            <person name="Zwiers L.-H."/>
            <person name="Turgeon B."/>
            <person name="Goodwin S."/>
            <person name="Spatafora J."/>
            <person name="Crous P."/>
            <person name="Grigoriev I."/>
        </authorList>
    </citation>
    <scope>NUCLEOTIDE SEQUENCE</scope>
    <source>
        <strain evidence="2">CBS 110217</strain>
    </source>
</reference>
<keyword evidence="1" id="KW-0812">Transmembrane</keyword>
<dbReference type="AlphaFoldDB" id="A0A9P4LNW7"/>
<evidence type="ECO:0000313" key="2">
    <source>
        <dbReference type="EMBL" id="KAF2032448.1"/>
    </source>
</evidence>
<gene>
    <name evidence="2" type="ORF">EK21DRAFT_87051</name>
</gene>
<protein>
    <submittedName>
        <fullName evidence="2">Uncharacterized protein</fullName>
    </submittedName>
</protein>
<keyword evidence="1" id="KW-1133">Transmembrane helix</keyword>
<sequence>MNVNTSSGTAPASTSSTLAWMRSHPGSGELSDYDVGVAFGVYLLVVAFAFFLLLVWHVYAAWWYRKRIRSLEEEHGRVMEELKREYGEESEEARIRNRELTCRREPEGAEEIQLAGMD</sequence>
<proteinExistence type="predicted"/>
<accession>A0A9P4LNW7</accession>
<evidence type="ECO:0000313" key="3">
    <source>
        <dbReference type="Proteomes" id="UP000799777"/>
    </source>
</evidence>
<name>A0A9P4LNW7_9PLEO</name>
<comment type="caution">
    <text evidence="2">The sequence shown here is derived from an EMBL/GenBank/DDBJ whole genome shotgun (WGS) entry which is preliminary data.</text>
</comment>
<keyword evidence="1" id="KW-0472">Membrane</keyword>
<keyword evidence="3" id="KW-1185">Reference proteome</keyword>